<dbReference type="InterPro" id="IPR059182">
    <property type="entry name" value="Khc_C"/>
</dbReference>
<sequence length="215" mass="24842">MEQKNRDLEENVDLLNEALFKISTQEKAYVLVKENENLSTNELKEVAEKQIQSYRDAHRKQISSWRDELDNKDQLISELQDVMQDHREQARQDLTGLEDKVSAGMDSDDTGGSSAQKQKISFLENDLEQLTKVYKQLVRDNADLCCKLPKLEKSLLAKAERVKTLELALREAKENAVRDRKCYQQEVDRIKEAVRAKELVCRGVNAQIVEQKHTP</sequence>
<accession>A0AAD8YW47</accession>
<proteinExistence type="predicted"/>
<feature type="non-terminal residue" evidence="10">
    <location>
        <position position="215"/>
    </location>
</feature>
<keyword evidence="8" id="KW-0206">Cytoskeleton</keyword>
<organism evidence="10 11">
    <name type="scientific">Electrophorus voltai</name>
    <dbReference type="NCBI Taxonomy" id="2609070"/>
    <lineage>
        <taxon>Eukaryota</taxon>
        <taxon>Metazoa</taxon>
        <taxon>Chordata</taxon>
        <taxon>Craniata</taxon>
        <taxon>Vertebrata</taxon>
        <taxon>Euteleostomi</taxon>
        <taxon>Actinopterygii</taxon>
        <taxon>Neopterygii</taxon>
        <taxon>Teleostei</taxon>
        <taxon>Ostariophysi</taxon>
        <taxon>Gymnotiformes</taxon>
        <taxon>Gymnotoidei</taxon>
        <taxon>Gymnotidae</taxon>
        <taxon>Electrophorus</taxon>
    </lineage>
</organism>
<keyword evidence="4" id="KW-0547">Nucleotide-binding</keyword>
<keyword evidence="7" id="KW-0505">Motor protein</keyword>
<name>A0AAD8YW47_9TELE</name>
<dbReference type="EMBL" id="JAROKS010000024">
    <property type="protein sequence ID" value="KAK1787031.1"/>
    <property type="molecule type" value="Genomic_DNA"/>
</dbReference>
<evidence type="ECO:0000256" key="9">
    <source>
        <dbReference type="SAM" id="Coils"/>
    </source>
</evidence>
<evidence type="ECO:0000313" key="10">
    <source>
        <dbReference type="EMBL" id="KAK1787031.1"/>
    </source>
</evidence>
<keyword evidence="6 9" id="KW-0175">Coiled coil</keyword>
<evidence type="ECO:0000256" key="6">
    <source>
        <dbReference type="ARBA" id="ARBA00023054"/>
    </source>
</evidence>
<comment type="caution">
    <text evidence="10">The sequence shown here is derived from an EMBL/GenBank/DDBJ whole genome shotgun (WGS) entry which is preliminary data.</text>
</comment>
<evidence type="ECO:0000256" key="3">
    <source>
        <dbReference type="ARBA" id="ARBA00022701"/>
    </source>
</evidence>
<dbReference type="AlphaFoldDB" id="A0AAD8YW47"/>
<evidence type="ECO:0000256" key="2">
    <source>
        <dbReference type="ARBA" id="ARBA00022490"/>
    </source>
</evidence>
<evidence type="ECO:0000256" key="1">
    <source>
        <dbReference type="ARBA" id="ARBA00004245"/>
    </source>
</evidence>
<protein>
    <submittedName>
        <fullName evidence="10">Uncharacterized protein</fullName>
    </submittedName>
</protein>
<evidence type="ECO:0000256" key="4">
    <source>
        <dbReference type="ARBA" id="ARBA00022741"/>
    </source>
</evidence>
<evidence type="ECO:0000256" key="8">
    <source>
        <dbReference type="ARBA" id="ARBA00023212"/>
    </source>
</evidence>
<keyword evidence="2" id="KW-0963">Cytoplasm</keyword>
<reference evidence="10" key="1">
    <citation type="submission" date="2023-03" db="EMBL/GenBank/DDBJ databases">
        <title>Electrophorus voltai genome.</title>
        <authorList>
            <person name="Bian C."/>
        </authorList>
    </citation>
    <scope>NUCLEOTIDE SEQUENCE</scope>
    <source>
        <strain evidence="10">CB-2022</strain>
        <tissue evidence="10">Muscle</tissue>
    </source>
</reference>
<evidence type="ECO:0000256" key="7">
    <source>
        <dbReference type="ARBA" id="ARBA00023175"/>
    </source>
</evidence>
<keyword evidence="11" id="KW-1185">Reference proteome</keyword>
<gene>
    <name evidence="10" type="ORF">P4O66_017409</name>
</gene>
<evidence type="ECO:0000256" key="5">
    <source>
        <dbReference type="ARBA" id="ARBA00022840"/>
    </source>
</evidence>
<evidence type="ECO:0000313" key="11">
    <source>
        <dbReference type="Proteomes" id="UP001239994"/>
    </source>
</evidence>
<comment type="subcellular location">
    <subcellularLocation>
        <location evidence="1">Cytoplasm</location>
        <location evidence="1">Cytoskeleton</location>
    </subcellularLocation>
</comment>
<feature type="coiled-coil region" evidence="9">
    <location>
        <begin position="69"/>
        <end position="193"/>
    </location>
</feature>
<dbReference type="Proteomes" id="UP001239994">
    <property type="component" value="Unassembled WGS sequence"/>
</dbReference>
<keyword evidence="3" id="KW-0493">Microtubule</keyword>
<keyword evidence="5" id="KW-0067">ATP-binding</keyword>
<dbReference type="CDD" id="cd23649">
    <property type="entry name" value="Khc_CBD_cc"/>
    <property type="match status" value="1"/>
</dbReference>